<dbReference type="PANTHER" id="PTHR37089:SF4">
    <property type="entry name" value="EXPORTED PROTEIN"/>
    <property type="match status" value="1"/>
</dbReference>
<keyword evidence="3" id="KW-0946">Virion</keyword>
<keyword evidence="4" id="KW-1185">Reference proteome</keyword>
<dbReference type="RefSeq" id="WP_048025725.1">
    <property type="nucleotide sequence ID" value="NZ_CAJGUP010000122.1"/>
</dbReference>
<keyword evidence="3" id="KW-0167">Capsid protein</keyword>
<feature type="chain" id="PRO_5045627913" evidence="1">
    <location>
        <begin position="26"/>
        <end position="172"/>
    </location>
</feature>
<feature type="signal peptide" evidence="1">
    <location>
        <begin position="1"/>
        <end position="25"/>
    </location>
</feature>
<evidence type="ECO:0000313" key="3">
    <source>
        <dbReference type="EMBL" id="ANY16536.1"/>
    </source>
</evidence>
<dbReference type="EMBL" id="CP016440">
    <property type="protein sequence ID" value="ANY16536.1"/>
    <property type="molecule type" value="Genomic_DNA"/>
</dbReference>
<name>A0ABM6DF67_9BORD</name>
<gene>
    <name evidence="3" type="ORF">BBN53_11900</name>
</gene>
<proteinExistence type="predicted"/>
<evidence type="ECO:0000259" key="2">
    <source>
        <dbReference type="Pfam" id="PF05229"/>
    </source>
</evidence>
<keyword evidence="1" id="KW-0732">Signal</keyword>
<evidence type="ECO:0000256" key="1">
    <source>
        <dbReference type="SAM" id="SignalP"/>
    </source>
</evidence>
<dbReference type="Proteomes" id="UP000092950">
    <property type="component" value="Chromosome"/>
</dbReference>
<feature type="domain" description="Spore coat protein U/FanG" evidence="2">
    <location>
        <begin position="32"/>
        <end position="169"/>
    </location>
</feature>
<dbReference type="SMART" id="SM00972">
    <property type="entry name" value="SCPU"/>
    <property type="match status" value="1"/>
</dbReference>
<protein>
    <submittedName>
        <fullName evidence="3">Spore coat protein U</fullName>
    </submittedName>
</protein>
<dbReference type="Pfam" id="PF05229">
    <property type="entry name" value="SCPU"/>
    <property type="match status" value="1"/>
</dbReference>
<dbReference type="InterPro" id="IPR053167">
    <property type="entry name" value="Spore_coat_component"/>
</dbReference>
<accession>A0ABM6DF67</accession>
<evidence type="ECO:0000313" key="4">
    <source>
        <dbReference type="Proteomes" id="UP000092950"/>
    </source>
</evidence>
<dbReference type="InterPro" id="IPR007893">
    <property type="entry name" value="Spore_coat_U/FanG"/>
</dbReference>
<dbReference type="PANTHER" id="PTHR37089">
    <property type="entry name" value="PROTEIN U-RELATED"/>
    <property type="match status" value="1"/>
</dbReference>
<organism evidence="3 4">
    <name type="scientific">Bordetella pseudohinzii</name>
    <dbReference type="NCBI Taxonomy" id="1331258"/>
    <lineage>
        <taxon>Bacteria</taxon>
        <taxon>Pseudomonadati</taxon>
        <taxon>Pseudomonadota</taxon>
        <taxon>Betaproteobacteria</taxon>
        <taxon>Burkholderiales</taxon>
        <taxon>Alcaligenaceae</taxon>
        <taxon>Bordetella</taxon>
    </lineage>
</organism>
<sequence length="172" mass="18210">MYGFRWLSRSLVASAIAATTGGALAQTQTGDTTFQVRITIQGTCLIVSATDIDFGTHPAAANFDVDQIGTIQVQCTKDLPFTLGLDGGTTSGDPTARAMLHSSSSITIPYRLSHDAGRTQNWGNDSTSWYSGIGLGMGAEYTIPLTVYARTTMAGNEPVGNYLDIITATITY</sequence>
<reference evidence="3 4" key="1">
    <citation type="submission" date="2016-07" db="EMBL/GenBank/DDBJ databases">
        <title>Complete genome sequences of Bordetella pseudohinzii.</title>
        <authorList>
            <person name="Spilker T."/>
            <person name="Darrah R."/>
            <person name="LiPuma J.J."/>
        </authorList>
    </citation>
    <scope>NUCLEOTIDE SEQUENCE [LARGE SCALE GENOMIC DNA]</scope>
    <source>
        <strain evidence="3 4">HI4681</strain>
    </source>
</reference>